<evidence type="ECO:0000256" key="5">
    <source>
        <dbReference type="ARBA" id="ARBA00022989"/>
    </source>
</evidence>
<reference evidence="9 10" key="1">
    <citation type="submission" date="2017-07" db="EMBL/GenBank/DDBJ databases">
        <title>Draft whole genome sequences of clinical Proprionibacteriaceae strains.</title>
        <authorList>
            <person name="Bernier A.-M."/>
            <person name="Bernard K."/>
            <person name="Domingo M.-C."/>
        </authorList>
    </citation>
    <scope>NUCLEOTIDE SEQUENCE [LARGE SCALE GENOMIC DNA]</scope>
    <source>
        <strain evidence="9 10">NML 130396</strain>
    </source>
</reference>
<feature type="transmembrane region" description="Helical" evidence="7">
    <location>
        <begin position="386"/>
        <end position="405"/>
    </location>
</feature>
<comment type="subcellular location">
    <subcellularLocation>
        <location evidence="1">Cell membrane</location>
        <topology evidence="1">Multi-pass membrane protein</topology>
    </subcellularLocation>
</comment>
<comment type="similarity">
    <text evidence="2">Belongs to the EccD/Snm4 family.</text>
</comment>
<evidence type="ECO:0000256" key="1">
    <source>
        <dbReference type="ARBA" id="ARBA00004651"/>
    </source>
</evidence>
<dbReference type="Proteomes" id="UP000216311">
    <property type="component" value="Unassembled WGS sequence"/>
</dbReference>
<feature type="domain" description="EccD-like transmembrane" evidence="8">
    <location>
        <begin position="134"/>
        <end position="476"/>
    </location>
</feature>
<evidence type="ECO:0000313" key="9">
    <source>
        <dbReference type="EMBL" id="OYO25000.1"/>
    </source>
</evidence>
<evidence type="ECO:0000256" key="4">
    <source>
        <dbReference type="ARBA" id="ARBA00022692"/>
    </source>
</evidence>
<keyword evidence="4 7" id="KW-0812">Transmembrane</keyword>
<sequence>MRPSPTSLPAVSSAVNEASAEDVARVTVISPTRRVDLALPGSTTLGELMPNIVRFSGYEGGGAQEAVQAWVLQRFGEDPLDADRPVAELNLRDGETLHLRHREAALPDAAFDDVVDAVATATGTQPLWSNTDSRRFTLVFVAVLAVLLPGFAVAASPGWLVAAAVLVLALACGFTAVLLARAFGLKAVSGTLAWVAVALTAIGGYAILPGTPLLPRGDTGVQILLAGSLVLAMAGAMALGTQVTAYPLLGVSCAAAVIVLAAMAAVLLPNRQVHAAAIALAVVMAVTAWLPTLAFRVAGVAMPNLPATAEALMADKQPVQHDIVTRAISAERFLSAFLVGSALSAALLSIPVLVLGQGWAPTALIAACALALLLRARSFTGRTARLSLLSAGTFMALAAIATALSGFESPLSRALAGMLIVVLGIWFGSQYAATGWNRVLSPVWGRWGDVFEWIAVIAILPLLLAVLDLYSWAYGLGG</sequence>
<feature type="transmembrane region" description="Helical" evidence="7">
    <location>
        <begin position="333"/>
        <end position="352"/>
    </location>
</feature>
<name>A0A255HB22_9ACTN</name>
<feature type="transmembrane region" description="Helical" evidence="7">
    <location>
        <begin position="274"/>
        <end position="295"/>
    </location>
</feature>
<feature type="transmembrane region" description="Helical" evidence="7">
    <location>
        <begin position="187"/>
        <end position="208"/>
    </location>
</feature>
<evidence type="ECO:0000256" key="3">
    <source>
        <dbReference type="ARBA" id="ARBA00022475"/>
    </source>
</evidence>
<dbReference type="Gene3D" id="3.10.20.90">
    <property type="entry name" value="Phosphatidylinositol 3-kinase Catalytic Subunit, Chain A, domain 1"/>
    <property type="match status" value="1"/>
</dbReference>
<dbReference type="AlphaFoldDB" id="A0A255HB22"/>
<dbReference type="OrthoDB" id="4775372at2"/>
<evidence type="ECO:0000259" key="8">
    <source>
        <dbReference type="Pfam" id="PF19053"/>
    </source>
</evidence>
<keyword evidence="5 7" id="KW-1133">Transmembrane helix</keyword>
<evidence type="ECO:0000256" key="6">
    <source>
        <dbReference type="ARBA" id="ARBA00023136"/>
    </source>
</evidence>
<evidence type="ECO:0000256" key="7">
    <source>
        <dbReference type="SAM" id="Phobius"/>
    </source>
</evidence>
<keyword evidence="6 7" id="KW-0472">Membrane</keyword>
<dbReference type="Pfam" id="PF19053">
    <property type="entry name" value="EccD"/>
    <property type="match status" value="1"/>
</dbReference>
<evidence type="ECO:0000313" key="10">
    <source>
        <dbReference type="Proteomes" id="UP000216311"/>
    </source>
</evidence>
<dbReference type="InterPro" id="IPR044049">
    <property type="entry name" value="EccD_transm"/>
</dbReference>
<dbReference type="NCBIfam" id="TIGR03920">
    <property type="entry name" value="T7SS_EccD"/>
    <property type="match status" value="1"/>
</dbReference>
<feature type="transmembrane region" description="Helical" evidence="7">
    <location>
        <begin position="450"/>
        <end position="473"/>
    </location>
</feature>
<keyword evidence="3" id="KW-1003">Cell membrane</keyword>
<dbReference type="PIRSF" id="PIRSF017804">
    <property type="entry name" value="Secretion_EccD1"/>
    <property type="match status" value="1"/>
</dbReference>
<comment type="caution">
    <text evidence="9">The sequence shown here is derived from an EMBL/GenBank/DDBJ whole genome shotgun (WGS) entry which is preliminary data.</text>
</comment>
<dbReference type="InterPro" id="IPR006707">
    <property type="entry name" value="T7SS_EccD"/>
</dbReference>
<feature type="transmembrane region" description="Helical" evidence="7">
    <location>
        <begin position="159"/>
        <end position="180"/>
    </location>
</feature>
<feature type="transmembrane region" description="Helical" evidence="7">
    <location>
        <begin position="136"/>
        <end position="153"/>
    </location>
</feature>
<accession>A0A255HB22</accession>
<evidence type="ECO:0000256" key="2">
    <source>
        <dbReference type="ARBA" id="ARBA00006162"/>
    </source>
</evidence>
<dbReference type="GO" id="GO:0005886">
    <property type="term" value="C:plasma membrane"/>
    <property type="evidence" value="ECO:0007669"/>
    <property type="project" value="UniProtKB-SubCell"/>
</dbReference>
<organism evidence="9 10">
    <name type="scientific">Enemella dayhoffiae</name>
    <dbReference type="NCBI Taxonomy" id="2016507"/>
    <lineage>
        <taxon>Bacteria</taxon>
        <taxon>Bacillati</taxon>
        <taxon>Actinomycetota</taxon>
        <taxon>Actinomycetes</taxon>
        <taxon>Propionibacteriales</taxon>
        <taxon>Propionibacteriaceae</taxon>
        <taxon>Enemella</taxon>
    </lineage>
</organism>
<keyword evidence="10" id="KW-1185">Reference proteome</keyword>
<dbReference type="InterPro" id="IPR024962">
    <property type="entry name" value="YukD-like"/>
</dbReference>
<feature type="transmembrane region" description="Helical" evidence="7">
    <location>
        <begin position="411"/>
        <end position="429"/>
    </location>
</feature>
<feature type="transmembrane region" description="Helical" evidence="7">
    <location>
        <begin position="246"/>
        <end position="268"/>
    </location>
</feature>
<protein>
    <submittedName>
        <fullName evidence="9">Type VII secretion integral membrane protein EccD</fullName>
    </submittedName>
</protein>
<dbReference type="Pfam" id="PF08817">
    <property type="entry name" value="YukD"/>
    <property type="match status" value="1"/>
</dbReference>
<gene>
    <name evidence="9" type="primary">eccD</name>
    <name evidence="9" type="ORF">CGZ93_00575</name>
</gene>
<dbReference type="EMBL" id="NMVQ01000001">
    <property type="protein sequence ID" value="OYO25000.1"/>
    <property type="molecule type" value="Genomic_DNA"/>
</dbReference>
<feature type="transmembrane region" description="Helical" evidence="7">
    <location>
        <begin position="220"/>
        <end position="239"/>
    </location>
</feature>
<feature type="transmembrane region" description="Helical" evidence="7">
    <location>
        <begin position="358"/>
        <end position="374"/>
    </location>
</feature>
<proteinExistence type="inferred from homology"/>